<proteinExistence type="predicted"/>
<dbReference type="Gene3D" id="1.25.40.10">
    <property type="entry name" value="Tetratricopeptide repeat domain"/>
    <property type="match status" value="1"/>
</dbReference>
<comment type="caution">
    <text evidence="2">The sequence shown here is derived from an EMBL/GenBank/DDBJ whole genome shotgun (WGS) entry which is preliminary data.</text>
</comment>
<feature type="chain" id="PRO_5046257500" evidence="1">
    <location>
        <begin position="25"/>
        <end position="211"/>
    </location>
</feature>
<organism evidence="2 3">
    <name type="scientific">Orbus sasakiae</name>
    <dbReference type="NCBI Taxonomy" id="1078475"/>
    <lineage>
        <taxon>Bacteria</taxon>
        <taxon>Pseudomonadati</taxon>
        <taxon>Pseudomonadota</taxon>
        <taxon>Gammaproteobacteria</taxon>
        <taxon>Orbales</taxon>
        <taxon>Orbaceae</taxon>
        <taxon>Orbus</taxon>
    </lineage>
</organism>
<keyword evidence="1" id="KW-0732">Signal</keyword>
<dbReference type="SUPFAM" id="SSF48452">
    <property type="entry name" value="TPR-like"/>
    <property type="match status" value="1"/>
</dbReference>
<dbReference type="Proteomes" id="UP001500171">
    <property type="component" value="Unassembled WGS sequence"/>
</dbReference>
<feature type="signal peptide" evidence="1">
    <location>
        <begin position="1"/>
        <end position="24"/>
    </location>
</feature>
<evidence type="ECO:0000313" key="2">
    <source>
        <dbReference type="EMBL" id="GAA5113319.1"/>
    </source>
</evidence>
<evidence type="ECO:0000256" key="1">
    <source>
        <dbReference type="SAM" id="SignalP"/>
    </source>
</evidence>
<protein>
    <submittedName>
        <fullName evidence="2">Type IV pilus biogenesis/stability protein PilW</fullName>
    </submittedName>
</protein>
<reference evidence="3" key="1">
    <citation type="journal article" date="2019" name="Int. J. Syst. Evol. Microbiol.">
        <title>The Global Catalogue of Microorganisms (GCM) 10K type strain sequencing project: providing services to taxonomists for standard genome sequencing and annotation.</title>
        <authorList>
            <consortium name="The Broad Institute Genomics Platform"/>
            <consortium name="The Broad Institute Genome Sequencing Center for Infectious Disease"/>
            <person name="Wu L."/>
            <person name="Ma J."/>
        </authorList>
    </citation>
    <scope>NUCLEOTIDE SEQUENCE [LARGE SCALE GENOMIC DNA]</scope>
    <source>
        <strain evidence="3">JCM 18050</strain>
    </source>
</reference>
<dbReference type="InterPro" id="IPR011990">
    <property type="entry name" value="TPR-like_helical_dom_sf"/>
</dbReference>
<name>A0ABP9NEN3_9GAMM</name>
<gene>
    <name evidence="2" type="primary">pilW</name>
    <name evidence="2" type="ORF">GCM10023211_21220</name>
</gene>
<dbReference type="PROSITE" id="PS51257">
    <property type="entry name" value="PROKAR_LIPOPROTEIN"/>
    <property type="match status" value="1"/>
</dbReference>
<sequence>MRVAMRYIIVCMLSLLVLSGCQFTAEQQETFNPEKAALARLKLGLGYLAQAQGQTDKSSEDLKLAHYNLSLANQYSPNNPNVMLGMALFDQHVGEYNEADIIYQTITKTEPNNGLYHIHYGSFLCATNRYNEAQIQFQQAIALNRPQWKIDGLEQLGYCAIQHGDKGQADSAFHALFEYDSSKREHVADMARIYQQKGDTNIATYLLAVSK</sequence>
<keyword evidence="3" id="KW-1185">Reference proteome</keyword>
<dbReference type="EMBL" id="BAABHY010000006">
    <property type="protein sequence ID" value="GAA5113319.1"/>
    <property type="molecule type" value="Genomic_DNA"/>
</dbReference>
<dbReference type="RefSeq" id="WP_345492030.1">
    <property type="nucleotide sequence ID" value="NZ_BAABHY010000006.1"/>
</dbReference>
<evidence type="ECO:0000313" key="3">
    <source>
        <dbReference type="Proteomes" id="UP001500171"/>
    </source>
</evidence>
<accession>A0ABP9NEN3</accession>